<dbReference type="PANTHER" id="PTHR30024:SF42">
    <property type="entry name" value="ALIPHATIC SULFONATES-BINDING PROTEIN-RELATED"/>
    <property type="match status" value="1"/>
</dbReference>
<dbReference type="Gene3D" id="3.40.190.10">
    <property type="entry name" value="Periplasmic binding protein-like II"/>
    <property type="match status" value="2"/>
</dbReference>
<evidence type="ECO:0000256" key="4">
    <source>
        <dbReference type="ARBA" id="ARBA00022729"/>
    </source>
</evidence>
<evidence type="ECO:0000313" key="9">
    <source>
        <dbReference type="Proteomes" id="UP000009319"/>
    </source>
</evidence>
<comment type="subcellular location">
    <subcellularLocation>
        <location evidence="1">Periplasm</location>
    </subcellularLocation>
</comment>
<comment type="caution">
    <text evidence="8">The sequence shown here is derived from an EMBL/GenBank/DDBJ whole genome shotgun (WGS) entry which is preliminary data.</text>
</comment>
<dbReference type="InterPro" id="IPR015168">
    <property type="entry name" value="SsuA/THI5"/>
</dbReference>
<dbReference type="eggNOG" id="COG0715">
    <property type="taxonomic scope" value="Bacteria"/>
</dbReference>
<dbReference type="PANTHER" id="PTHR30024">
    <property type="entry name" value="ALIPHATIC SULFONATES-BINDING PROTEIN-RELATED"/>
    <property type="match status" value="1"/>
</dbReference>
<dbReference type="Pfam" id="PF09084">
    <property type="entry name" value="NMT1"/>
    <property type="match status" value="1"/>
</dbReference>
<dbReference type="FunFam" id="3.40.190.10:FF:000050">
    <property type="entry name" value="Sulfonate ABC transporter substrate-binding protein"/>
    <property type="match status" value="1"/>
</dbReference>
<keyword evidence="9" id="KW-1185">Reference proteome</keyword>
<dbReference type="HOGENOM" id="CLU_028871_2_0_5"/>
<dbReference type="InterPro" id="IPR001638">
    <property type="entry name" value="Solute-binding_3/MltF_N"/>
</dbReference>
<protein>
    <recommendedName>
        <fullName evidence="6">Putative aliphatic sulfonates-binding protein</fullName>
    </recommendedName>
</protein>
<dbReference type="GO" id="GO:0042597">
    <property type="term" value="C:periplasmic space"/>
    <property type="evidence" value="ECO:0007669"/>
    <property type="project" value="UniProtKB-SubCell"/>
</dbReference>
<sequence length="351" mass="37205">MSIEFMEFIKIGISKRWSAETGPTLNEGTTMISRRQTLGLFGAAAATALLPGINGARAAASEFRIGWQKNGVLALAKRRGALEKRLADRGITVSWEEFTSGPPLLEALGAGALDFGATGDVPPLFAQAAGGHLYYVGLYRGSPAGSAILVRKDSPIQTLEGLKGKKVAFKRGSSAHNVTVKVLRKVGLTPQDIEGVDLSPADAAAAFKNGSIDAWSIWDPYLAIAEADPETRVLTTAEGIVDSYSFFLANAEFTDANGQVITDVLDELKQVGRSAQSNLDQTIKELSEITGVPPEITRVTLTRAGTDLGSVSGITDAAAAYQQGLADEFYKLGIVPKQLHTGDIIWRAKAS</sequence>
<keyword evidence="4" id="KW-0732">Signal</keyword>
<reference evidence="8 9" key="1">
    <citation type="journal article" date="2013" name="Genome Announc.">
        <title>Draft Genome Sequence of Rhizobium mesoamericanum STM3625, a Nitrogen-Fixing Symbiont of Mimosa pudica Isolated in French Guiana (South America).</title>
        <authorList>
            <person name="Moulin L."/>
            <person name="Mornico D."/>
            <person name="Melkonian R."/>
            <person name="Klonowska A."/>
        </authorList>
    </citation>
    <scope>NUCLEOTIDE SEQUENCE [LARGE SCALE GENOMIC DNA]</scope>
    <source>
        <strain evidence="8 9">STM3625</strain>
    </source>
</reference>
<dbReference type="EMBL" id="CANI01000020">
    <property type="protein sequence ID" value="CCM75904.1"/>
    <property type="molecule type" value="Genomic_DNA"/>
</dbReference>
<dbReference type="InterPro" id="IPR010067">
    <property type="entry name" value="ABC_SsuA_sub-bd"/>
</dbReference>
<dbReference type="SUPFAM" id="SSF53850">
    <property type="entry name" value="Periplasmic binding protein-like II"/>
    <property type="match status" value="1"/>
</dbReference>
<proteinExistence type="inferred from homology"/>
<evidence type="ECO:0000256" key="6">
    <source>
        <dbReference type="ARBA" id="ARBA00070228"/>
    </source>
</evidence>
<dbReference type="AlphaFoldDB" id="K0Q0L6"/>
<evidence type="ECO:0000256" key="3">
    <source>
        <dbReference type="ARBA" id="ARBA00022448"/>
    </source>
</evidence>
<dbReference type="STRING" id="1211777.BN77_3088"/>
<keyword evidence="3" id="KW-0813">Transport</keyword>
<dbReference type="GO" id="GO:0016020">
    <property type="term" value="C:membrane"/>
    <property type="evidence" value="ECO:0007669"/>
    <property type="project" value="InterPro"/>
</dbReference>
<evidence type="ECO:0000313" key="8">
    <source>
        <dbReference type="EMBL" id="CCM75904.1"/>
    </source>
</evidence>
<evidence type="ECO:0000256" key="2">
    <source>
        <dbReference type="ARBA" id="ARBA00010742"/>
    </source>
</evidence>
<dbReference type="GO" id="GO:0042626">
    <property type="term" value="F:ATPase-coupled transmembrane transporter activity"/>
    <property type="evidence" value="ECO:0007669"/>
    <property type="project" value="InterPro"/>
</dbReference>
<accession>K0Q0L6</accession>
<organism evidence="8 9">
    <name type="scientific">Rhizobium mesoamericanum STM3625</name>
    <dbReference type="NCBI Taxonomy" id="1211777"/>
    <lineage>
        <taxon>Bacteria</taxon>
        <taxon>Pseudomonadati</taxon>
        <taxon>Pseudomonadota</taxon>
        <taxon>Alphaproteobacteria</taxon>
        <taxon>Hyphomicrobiales</taxon>
        <taxon>Rhizobiaceae</taxon>
        <taxon>Rhizobium/Agrobacterium group</taxon>
        <taxon>Rhizobium</taxon>
    </lineage>
</organism>
<dbReference type="Proteomes" id="UP000009319">
    <property type="component" value="Unassembled WGS sequence"/>
</dbReference>
<name>K0Q0L6_9HYPH</name>
<dbReference type="SMART" id="SM00062">
    <property type="entry name" value="PBPb"/>
    <property type="match status" value="1"/>
</dbReference>
<comment type="similarity">
    <text evidence="2">Belongs to the bacterial solute-binding protein SsuA/TauA family.</text>
</comment>
<dbReference type="NCBIfam" id="TIGR01728">
    <property type="entry name" value="SsuA_fam"/>
    <property type="match status" value="1"/>
</dbReference>
<comment type="function">
    <text evidence="5">Part of a binding-protein-dependent transport system for aliphatic sulfonates. Putative binding protein.</text>
</comment>
<evidence type="ECO:0000256" key="5">
    <source>
        <dbReference type="ARBA" id="ARBA00055538"/>
    </source>
</evidence>
<evidence type="ECO:0000256" key="1">
    <source>
        <dbReference type="ARBA" id="ARBA00004418"/>
    </source>
</evidence>
<gene>
    <name evidence="8" type="primary">ssuA</name>
    <name evidence="8" type="ORF">BN77_3088</name>
</gene>
<feature type="domain" description="Solute-binding protein family 3/N-terminal" evidence="7">
    <location>
        <begin position="62"/>
        <end position="289"/>
    </location>
</feature>
<evidence type="ECO:0000259" key="7">
    <source>
        <dbReference type="SMART" id="SM00062"/>
    </source>
</evidence>